<evidence type="ECO:0000313" key="1">
    <source>
        <dbReference type="EMBL" id="OGF68031.1"/>
    </source>
</evidence>
<dbReference type="InterPro" id="IPR043519">
    <property type="entry name" value="NT_sf"/>
</dbReference>
<dbReference type="Proteomes" id="UP000178943">
    <property type="component" value="Unassembled WGS sequence"/>
</dbReference>
<gene>
    <name evidence="1" type="ORF">A2Y62_19345</name>
</gene>
<organism evidence="1 2">
    <name type="scientific">Candidatus Fischerbacteria bacterium RBG_13_37_8</name>
    <dbReference type="NCBI Taxonomy" id="1817863"/>
    <lineage>
        <taxon>Bacteria</taxon>
        <taxon>Candidatus Fischeribacteriota</taxon>
    </lineage>
</organism>
<reference evidence="1 2" key="1">
    <citation type="journal article" date="2016" name="Nat. Commun.">
        <title>Thousands of microbial genomes shed light on interconnected biogeochemical processes in an aquifer system.</title>
        <authorList>
            <person name="Anantharaman K."/>
            <person name="Brown C.T."/>
            <person name="Hug L.A."/>
            <person name="Sharon I."/>
            <person name="Castelle C.J."/>
            <person name="Probst A.J."/>
            <person name="Thomas B.C."/>
            <person name="Singh A."/>
            <person name="Wilkins M.J."/>
            <person name="Karaoz U."/>
            <person name="Brodie E.L."/>
            <person name="Williams K.H."/>
            <person name="Hubbard S.S."/>
            <person name="Banfield J.F."/>
        </authorList>
    </citation>
    <scope>NUCLEOTIDE SEQUENCE [LARGE SCALE GENOMIC DNA]</scope>
</reference>
<comment type="caution">
    <text evidence="1">The sequence shown here is derived from an EMBL/GenBank/DDBJ whole genome shotgun (WGS) entry which is preliminary data.</text>
</comment>
<name>A0A1F5VYB0_9BACT</name>
<protein>
    <submittedName>
        <fullName evidence="1">Uncharacterized protein</fullName>
    </submittedName>
</protein>
<dbReference type="Gene3D" id="3.30.460.40">
    <property type="match status" value="1"/>
</dbReference>
<dbReference type="EMBL" id="MFGW01000031">
    <property type="protein sequence ID" value="OGF68031.1"/>
    <property type="molecule type" value="Genomic_DNA"/>
</dbReference>
<proteinExistence type="predicted"/>
<dbReference type="AlphaFoldDB" id="A0A1F5VYB0"/>
<accession>A0A1F5VYB0</accession>
<dbReference type="STRING" id="1817863.A2Y62_19345"/>
<dbReference type="SUPFAM" id="SSF81301">
    <property type="entry name" value="Nucleotidyltransferase"/>
    <property type="match status" value="1"/>
</dbReference>
<sequence>MDLKELLCHILSVFEKLEIPYFVTGSLASMFYGEPRFTNDADIVADIKEHHIAEFAAFFSPNEFYLDEMMISNAIIRKHQFNIIHPATGLKIDVYIYKKDSFDKSRFDRRKKIHLSEDITAYIASPEDVIIMKMIFYKEGGSEKHLRDIASMLKISSEDIDRAYIAKWAELLNIADIWEIIKKRTG</sequence>
<evidence type="ECO:0000313" key="2">
    <source>
        <dbReference type="Proteomes" id="UP000178943"/>
    </source>
</evidence>